<geneLocation type="plasmid" evidence="1 2">
    <name>pWSM1592_2</name>
</geneLocation>
<dbReference type="Proteomes" id="UP001060123">
    <property type="component" value="Plasmid pWSM1592_2"/>
</dbReference>
<dbReference type="EMBL" id="CP104145">
    <property type="protein sequence ID" value="UWU19406.1"/>
    <property type="molecule type" value="Genomic_DNA"/>
</dbReference>
<evidence type="ECO:0000313" key="2">
    <source>
        <dbReference type="Proteomes" id="UP001060123"/>
    </source>
</evidence>
<accession>A0ABY5XXX3</accession>
<evidence type="ECO:0000313" key="1">
    <source>
        <dbReference type="EMBL" id="UWU19406.1"/>
    </source>
</evidence>
<reference evidence="1" key="1">
    <citation type="submission" date="2022-09" db="EMBL/GenBank/DDBJ databases">
        <title>Australian commercial rhizobial inoculants.</title>
        <authorList>
            <person name="Kohlmeier M.G."/>
            <person name="O'Hara G.W."/>
            <person name="Colombi E."/>
            <person name="Ramsay J.P."/>
            <person name="Terpolilli J."/>
        </authorList>
    </citation>
    <scope>NUCLEOTIDE SEQUENCE</scope>
    <source>
        <strain evidence="1">WSM1592</strain>
        <plasmid evidence="1">pWSM1592_2</plasmid>
    </source>
</reference>
<keyword evidence="2" id="KW-1185">Reference proteome</keyword>
<gene>
    <name evidence="1" type="ORF">N2599_35040</name>
</gene>
<protein>
    <submittedName>
        <fullName evidence="1">Uncharacterized protein</fullName>
    </submittedName>
</protein>
<sequence length="115" mass="12651">MSKLSSLMHPGIPAHPTASAFVMELWEREPAGDRVMLTRTGSVALPRIVYGLFPICVLFGPGPAALAENSVRRFSATLPAGRFRVYPFGFVFGNEALHTISKIVRLDAFHPRHGY</sequence>
<keyword evidence="1" id="KW-0614">Plasmid</keyword>
<dbReference type="RefSeq" id="WP_132568940.1">
    <property type="nucleotide sequence ID" value="NZ_CP104145.1"/>
</dbReference>
<name>A0ABY5XXX3_RHISU</name>
<organism evidence="1 2">
    <name type="scientific">Rhizobium sullae</name>
    <name type="common">Rhizobium hedysari</name>
    <dbReference type="NCBI Taxonomy" id="50338"/>
    <lineage>
        <taxon>Bacteria</taxon>
        <taxon>Pseudomonadati</taxon>
        <taxon>Pseudomonadota</taxon>
        <taxon>Alphaproteobacteria</taxon>
        <taxon>Hyphomicrobiales</taxon>
        <taxon>Rhizobiaceae</taxon>
        <taxon>Rhizobium/Agrobacterium group</taxon>
        <taxon>Rhizobium</taxon>
    </lineage>
</organism>
<proteinExistence type="predicted"/>